<evidence type="ECO:0000313" key="4">
    <source>
        <dbReference type="EMBL" id="MCX2839434.1"/>
    </source>
</evidence>
<feature type="domain" description="Type II/III secretion system secretin-like" evidence="3">
    <location>
        <begin position="552"/>
        <end position="719"/>
    </location>
</feature>
<proteinExistence type="inferred from homology"/>
<dbReference type="GO" id="GO:0015627">
    <property type="term" value="C:type II protein secretion system complex"/>
    <property type="evidence" value="ECO:0007669"/>
    <property type="project" value="TreeGrafter"/>
</dbReference>
<reference evidence="4" key="1">
    <citation type="submission" date="2022-11" db="EMBL/GenBank/DDBJ databases">
        <title>Salinimicrobium profundisediminis sp. nov., isolated from deep-sea sediment of the Mariana Trench.</title>
        <authorList>
            <person name="Fu H."/>
        </authorList>
    </citation>
    <scope>NUCLEOTIDE SEQUENCE</scope>
    <source>
        <strain evidence="4">MT39</strain>
    </source>
</reference>
<dbReference type="InterPro" id="IPR004846">
    <property type="entry name" value="T2SS/T3SS_dom"/>
</dbReference>
<accession>A0A9X3I2A5</accession>
<protein>
    <submittedName>
        <fullName evidence="4">Type II and III secretion system protein</fullName>
    </submittedName>
</protein>
<comment type="caution">
    <text evidence="4">The sequence shown here is derived from an EMBL/GenBank/DDBJ whole genome shotgun (WGS) entry which is preliminary data.</text>
</comment>
<name>A0A9X3I2A5_9FLAO</name>
<dbReference type="PANTHER" id="PTHR30332">
    <property type="entry name" value="PROBABLE GENERAL SECRETION PATHWAY PROTEIN D"/>
    <property type="match status" value="1"/>
</dbReference>
<evidence type="ECO:0000259" key="3">
    <source>
        <dbReference type="Pfam" id="PF00263"/>
    </source>
</evidence>
<evidence type="ECO:0000256" key="2">
    <source>
        <dbReference type="SAM" id="MobiDB-lite"/>
    </source>
</evidence>
<dbReference type="Pfam" id="PF00263">
    <property type="entry name" value="Secretin"/>
    <property type="match status" value="1"/>
</dbReference>
<dbReference type="InterPro" id="IPR050810">
    <property type="entry name" value="Bact_Secretion_Sys_Channel"/>
</dbReference>
<dbReference type="Gene3D" id="3.55.50.30">
    <property type="match status" value="1"/>
</dbReference>
<comment type="similarity">
    <text evidence="1">Belongs to the bacterial secretin family.</text>
</comment>
<gene>
    <name evidence="4" type="ORF">OQ279_14880</name>
</gene>
<feature type="compositionally biased region" description="Low complexity" evidence="2">
    <location>
        <begin position="400"/>
        <end position="417"/>
    </location>
</feature>
<keyword evidence="5" id="KW-1185">Reference proteome</keyword>
<dbReference type="PANTHER" id="PTHR30332:SF17">
    <property type="entry name" value="TYPE IV PILIATION SYSTEM PROTEIN DR_0774-RELATED"/>
    <property type="match status" value="1"/>
</dbReference>
<dbReference type="Proteomes" id="UP001148482">
    <property type="component" value="Unassembled WGS sequence"/>
</dbReference>
<dbReference type="PRINTS" id="PR00811">
    <property type="entry name" value="BCTERIALGSPD"/>
</dbReference>
<sequence length="720" mass="80478">MSYKKYIYIIFLILSLKAFSQSDSRINSIENQLELLKVDHPEFEQKVNVNISHTTLSNLLLAISKVHGINLNVSPQLEEINVINNFSDVNITDLLVFLVKEYDLEIQFTGNIISISKYQPPVQIPAEKEVVAQYDPSLNVLSLDLQNDPLEKVFRKITDVSGKNLVFAPGMENLPLSIYFARVPFDSAMEKLAISNNLEVTQSRDGFFIFNPIETGGERSSANRIISREDNFNYSILDPYKKVLKVDFNNIPAEDIIYTLGDDLNLDIFTASSLTEMGTVTVNAEEISFDNLLNNIFESINAGRSSESLQQEGRLDQNMLRNEFGNNLGSSGNFTYKKEGDLYFFGTEDQLALKQVEVIQMMHRSIEMLSNPSRSNQSRRADRNNFMAANTNYYPGNNQNFNGGNMSPSNNNNYRSSETSSEINTEGIQKIIPDELMAGIDVKIDSELNNFVVSGPAARIERFKSFVQYIDKPVPVILIEVMILEVNKTAIVETGVSFGLGDEAVQTEGRAFPSTDMELGAQTVNRIIGGFDGFGSLNMGKVLPEFYMNIKAMETNGNLKILSTPKLSTLNGHKAHLSSGETTYYAVTSQSFFGSQIPQTSEVTNYYPIDAELALEIMPFVSGDGEITLDINVIQSNFNGERIAEDAPPGMNSREFSSIIRMRDQDVAILGGIEERTKDDSGSGVPVLARVPVIKWLFSERRRQDSKKKLNILIKPTVIY</sequence>
<evidence type="ECO:0000256" key="1">
    <source>
        <dbReference type="RuleBase" id="RU004003"/>
    </source>
</evidence>
<evidence type="ECO:0000313" key="5">
    <source>
        <dbReference type="Proteomes" id="UP001148482"/>
    </source>
</evidence>
<dbReference type="EMBL" id="JAPJDA010000027">
    <property type="protein sequence ID" value="MCX2839434.1"/>
    <property type="molecule type" value="Genomic_DNA"/>
</dbReference>
<dbReference type="RefSeq" id="WP_266070797.1">
    <property type="nucleotide sequence ID" value="NZ_JAPJDA010000027.1"/>
</dbReference>
<dbReference type="InterPro" id="IPR001775">
    <property type="entry name" value="GspD/PilQ"/>
</dbReference>
<organism evidence="4 5">
    <name type="scientific">Salinimicrobium profundisediminis</name>
    <dbReference type="NCBI Taxonomy" id="2994553"/>
    <lineage>
        <taxon>Bacteria</taxon>
        <taxon>Pseudomonadati</taxon>
        <taxon>Bacteroidota</taxon>
        <taxon>Flavobacteriia</taxon>
        <taxon>Flavobacteriales</taxon>
        <taxon>Flavobacteriaceae</taxon>
        <taxon>Salinimicrobium</taxon>
    </lineage>
</organism>
<dbReference type="AlphaFoldDB" id="A0A9X3I2A5"/>
<dbReference type="GO" id="GO:0009306">
    <property type="term" value="P:protein secretion"/>
    <property type="evidence" value="ECO:0007669"/>
    <property type="project" value="InterPro"/>
</dbReference>
<feature type="region of interest" description="Disordered" evidence="2">
    <location>
        <begin position="397"/>
        <end position="418"/>
    </location>
</feature>